<reference evidence="2" key="2">
    <citation type="submission" date="2020-09" db="EMBL/GenBank/DDBJ databases">
        <authorList>
            <person name="Sun Q."/>
            <person name="Ohkuma M."/>
        </authorList>
    </citation>
    <scope>NUCLEOTIDE SEQUENCE</scope>
    <source>
        <strain evidence="2">JCM 4790</strain>
    </source>
</reference>
<name>A0A918KMX4_9ACTN</name>
<feature type="binding site" evidence="1">
    <location>
        <position position="69"/>
    </location>
    <ligand>
        <name>Ni(2+)</name>
        <dbReference type="ChEBI" id="CHEBI:49786"/>
    </ligand>
</feature>
<keyword evidence="3" id="KW-1185">Reference proteome</keyword>
<dbReference type="AlphaFoldDB" id="A0A918KMX4"/>
<comment type="cofactor">
    <cofactor evidence="1">
        <name>Ni(2+)</name>
        <dbReference type="ChEBI" id="CHEBI:49786"/>
    </cofactor>
</comment>
<gene>
    <name evidence="2" type="ORF">GCM10010358_24270</name>
</gene>
<proteinExistence type="predicted"/>
<feature type="binding site" evidence="1">
    <location>
        <position position="428"/>
    </location>
    <ligand>
        <name>Ni(2+)</name>
        <dbReference type="ChEBI" id="CHEBI:49786"/>
    </ligand>
</feature>
<dbReference type="Gene3D" id="1.10.645.10">
    <property type="entry name" value="Cytochrome-c3 Hydrogenase, chain B"/>
    <property type="match status" value="1"/>
</dbReference>
<feature type="binding site" evidence="1">
    <location>
        <position position="69"/>
    </location>
    <ligand>
        <name>Fe cation</name>
        <dbReference type="ChEBI" id="CHEBI:24875"/>
    </ligand>
</feature>
<dbReference type="Pfam" id="PF00374">
    <property type="entry name" value="NiFeSe_Hases"/>
    <property type="match status" value="2"/>
</dbReference>
<comment type="caution">
    <text evidence="2">The sequence shown here is derived from an EMBL/GenBank/DDBJ whole genome shotgun (WGS) entry which is preliminary data.</text>
</comment>
<dbReference type="GO" id="GO:0016151">
    <property type="term" value="F:nickel cation binding"/>
    <property type="evidence" value="ECO:0007669"/>
    <property type="project" value="InterPro"/>
</dbReference>
<keyword evidence="1" id="KW-0408">Iron</keyword>
<reference evidence="2" key="1">
    <citation type="journal article" date="2014" name="Int. J. Syst. Evol. Microbiol.">
        <title>Complete genome sequence of Corynebacterium casei LMG S-19264T (=DSM 44701T), isolated from a smear-ripened cheese.</title>
        <authorList>
            <consortium name="US DOE Joint Genome Institute (JGI-PGF)"/>
            <person name="Walter F."/>
            <person name="Albersmeier A."/>
            <person name="Kalinowski J."/>
            <person name="Ruckert C."/>
        </authorList>
    </citation>
    <scope>NUCLEOTIDE SEQUENCE</scope>
    <source>
        <strain evidence="2">JCM 4790</strain>
    </source>
</reference>
<dbReference type="InterPro" id="IPR029014">
    <property type="entry name" value="NiFe-Hase_large"/>
</dbReference>
<feature type="binding site" evidence="1">
    <location>
        <position position="434"/>
    </location>
    <ligand>
        <name>Mg(2+)</name>
        <dbReference type="ChEBI" id="CHEBI:18420"/>
    </ligand>
</feature>
<evidence type="ECO:0000313" key="2">
    <source>
        <dbReference type="EMBL" id="GGX69053.1"/>
    </source>
</evidence>
<dbReference type="PANTHER" id="PTHR43600">
    <property type="entry name" value="COENZYME F420 HYDROGENASE, SUBUNIT ALPHA"/>
    <property type="match status" value="1"/>
</dbReference>
<evidence type="ECO:0000313" key="3">
    <source>
        <dbReference type="Proteomes" id="UP000619244"/>
    </source>
</evidence>
<dbReference type="Proteomes" id="UP000619244">
    <property type="component" value="Unassembled WGS sequence"/>
</dbReference>
<evidence type="ECO:0000256" key="1">
    <source>
        <dbReference type="PIRSR" id="PIRSR601501-1"/>
    </source>
</evidence>
<keyword evidence="1" id="KW-0533">Nickel</keyword>
<dbReference type="RefSeq" id="WP_190190220.1">
    <property type="nucleotide sequence ID" value="NZ_BMVU01000008.1"/>
</dbReference>
<feature type="binding site" evidence="1">
    <location>
        <position position="47"/>
    </location>
    <ligand>
        <name>Mg(2+)</name>
        <dbReference type="ChEBI" id="CHEBI:18420"/>
    </ligand>
</feature>
<feature type="binding site" evidence="1">
    <location>
        <position position="66"/>
    </location>
    <ligand>
        <name>Ni(2+)</name>
        <dbReference type="ChEBI" id="CHEBI:49786"/>
    </ligand>
</feature>
<comment type="cofactor">
    <cofactor evidence="1">
        <name>Fe cation</name>
        <dbReference type="ChEBI" id="CHEBI:24875"/>
    </cofactor>
</comment>
<dbReference type="EMBL" id="BMVU01000008">
    <property type="protein sequence ID" value="GGX69053.1"/>
    <property type="molecule type" value="Genomic_DNA"/>
</dbReference>
<sequence length="457" mass="49769">MSHRGSRVLKVASLARVEGEGALHLRVDGDVVREARLSIYEPPRFFEAFLRGRAYTEPPDITARVCGICPVAYQMSACAAIEDACGVTVDRPLRELRRLLYCGEWIESHALHIHLLHAPDFFGCAGAVDLARTQRAAVERGLRLKQAGNAVLDLLGGRAVHPVNVRIGGFYRTPAPFELRPLAERLRRAADDARETVRWAAGFDFPDASVDADFLALAAPGTYAVEEGTPTALRPDGARTAFPVRAFLDHVREEQVPHSTALHARLDGRRHLTGPLARFAISGHALSPTALEAAREAGLATPGQDSVCRNPYRSVLVRAVEVVYAVEEALRIIDAYEPPPRPYVPVPPAEGTGHGATEAPRGLLYHRYRLDGEGTVTDVRLVPPTAQNQGAIEDDLRRAAQSALAGQALSDDGLTHLCERVIRNHDPCISCSAHFLDLTIDRTRHQGRGPCPTARTS</sequence>
<dbReference type="InterPro" id="IPR001501">
    <property type="entry name" value="Ni-dep_hyd_lsu"/>
</dbReference>
<keyword evidence="1" id="KW-0479">Metal-binding</keyword>
<accession>A0A918KMX4</accession>
<organism evidence="2 3">
    <name type="scientific">Streptomyces minutiscleroticus</name>
    <dbReference type="NCBI Taxonomy" id="68238"/>
    <lineage>
        <taxon>Bacteria</taxon>
        <taxon>Bacillati</taxon>
        <taxon>Actinomycetota</taxon>
        <taxon>Actinomycetes</taxon>
        <taxon>Kitasatosporales</taxon>
        <taxon>Streptomycetaceae</taxon>
        <taxon>Streptomyces</taxon>
    </lineage>
</organism>
<protein>
    <submittedName>
        <fullName evidence="2">Ni/Fe hydrogenase subunit alpha</fullName>
    </submittedName>
</protein>
<dbReference type="PANTHER" id="PTHR43600:SF4">
    <property type="entry name" value="CYTOSOLIC NIFE-HYDROGENASE, ALPHA SUBUNIT"/>
    <property type="match status" value="1"/>
</dbReference>
<keyword evidence="1" id="KW-0460">Magnesium</keyword>
<feature type="binding site" evidence="1">
    <location>
        <position position="431"/>
    </location>
    <ligand>
        <name>Fe cation</name>
        <dbReference type="ChEBI" id="CHEBI:24875"/>
    </ligand>
</feature>
<feature type="binding site" evidence="1">
    <location>
        <position position="381"/>
    </location>
    <ligand>
        <name>Mg(2+)</name>
        <dbReference type="ChEBI" id="CHEBI:18420"/>
    </ligand>
</feature>
<dbReference type="SUPFAM" id="SSF56762">
    <property type="entry name" value="HydB/Nqo4-like"/>
    <property type="match status" value="1"/>
</dbReference>